<proteinExistence type="predicted"/>
<reference evidence="4" key="1">
    <citation type="submission" date="2017-02" db="UniProtKB">
        <authorList>
            <consortium name="WormBaseParasite"/>
        </authorList>
    </citation>
    <scope>IDENTIFICATION</scope>
</reference>
<feature type="region of interest" description="Disordered" evidence="1">
    <location>
        <begin position="97"/>
        <end position="120"/>
    </location>
</feature>
<sequence>MFYFYYILLVLSIIEFSNCQNRITVAPSIFQRGGLPNVRTTTPTPTTKKPSRAPSSNINDDDLNDILGDILNEHFDPRINSIFTKAPDDFDLSDALDTNEIEPKHPPSGTRGSNSYGNNYGFRNSAPFEHKFSQRTSYSGLGSSRPMGQETSVNSMNCQCTCEVPRESSYGRSCQYSSRSSGGCNQRYY</sequence>
<name>A0A0N4ZED3_PARTI</name>
<evidence type="ECO:0000256" key="1">
    <source>
        <dbReference type="SAM" id="MobiDB-lite"/>
    </source>
</evidence>
<keyword evidence="3" id="KW-1185">Reference proteome</keyword>
<organism evidence="3 4">
    <name type="scientific">Parastrongyloides trichosuri</name>
    <name type="common">Possum-specific nematode worm</name>
    <dbReference type="NCBI Taxonomy" id="131310"/>
    <lineage>
        <taxon>Eukaryota</taxon>
        <taxon>Metazoa</taxon>
        <taxon>Ecdysozoa</taxon>
        <taxon>Nematoda</taxon>
        <taxon>Chromadorea</taxon>
        <taxon>Rhabditida</taxon>
        <taxon>Tylenchina</taxon>
        <taxon>Panagrolaimomorpha</taxon>
        <taxon>Strongyloidoidea</taxon>
        <taxon>Strongyloididae</taxon>
        <taxon>Parastrongyloides</taxon>
    </lineage>
</organism>
<evidence type="ECO:0000256" key="2">
    <source>
        <dbReference type="SAM" id="SignalP"/>
    </source>
</evidence>
<feature type="chain" id="PRO_5005891748" evidence="2">
    <location>
        <begin position="20"/>
        <end position="189"/>
    </location>
</feature>
<feature type="region of interest" description="Disordered" evidence="1">
    <location>
        <begin position="34"/>
        <end position="60"/>
    </location>
</feature>
<feature type="signal peptide" evidence="2">
    <location>
        <begin position="1"/>
        <end position="19"/>
    </location>
</feature>
<evidence type="ECO:0000313" key="3">
    <source>
        <dbReference type="Proteomes" id="UP000038045"/>
    </source>
</evidence>
<accession>A0A0N4ZED3</accession>
<feature type="region of interest" description="Disordered" evidence="1">
    <location>
        <begin position="170"/>
        <end position="189"/>
    </location>
</feature>
<dbReference type="WBParaSite" id="PTRK_0000603300.1">
    <property type="protein sequence ID" value="PTRK_0000603300.1"/>
    <property type="gene ID" value="PTRK_0000603300"/>
</dbReference>
<protein>
    <submittedName>
        <fullName evidence="4">Uncharacterized protein</fullName>
    </submittedName>
</protein>
<keyword evidence="2" id="KW-0732">Signal</keyword>
<dbReference type="Proteomes" id="UP000038045">
    <property type="component" value="Unplaced"/>
</dbReference>
<dbReference type="AlphaFoldDB" id="A0A0N4ZED3"/>
<evidence type="ECO:0000313" key="4">
    <source>
        <dbReference type="WBParaSite" id="PTRK_0000603300.1"/>
    </source>
</evidence>
<feature type="compositionally biased region" description="Polar residues" evidence="1">
    <location>
        <begin position="110"/>
        <end position="120"/>
    </location>
</feature>